<feature type="region of interest" description="Disordered" evidence="2">
    <location>
        <begin position="486"/>
        <end position="516"/>
    </location>
</feature>
<evidence type="ECO:0000256" key="1">
    <source>
        <dbReference type="ARBA" id="ARBA00022801"/>
    </source>
</evidence>
<dbReference type="InterPro" id="IPR013108">
    <property type="entry name" value="Amidohydro_3"/>
</dbReference>
<dbReference type="PANTHER" id="PTHR11113:SF14">
    <property type="entry name" value="N-ACETYLGLUCOSAMINE-6-PHOSPHATE DEACETYLASE"/>
    <property type="match status" value="1"/>
</dbReference>
<dbReference type="PANTHER" id="PTHR11113">
    <property type="entry name" value="N-ACETYLGLUCOSAMINE-6-PHOSPHATE DEACETYLASE"/>
    <property type="match status" value="1"/>
</dbReference>
<evidence type="ECO:0000313" key="4">
    <source>
        <dbReference type="EMBL" id="ODN04545.1"/>
    </source>
</evidence>
<organism evidence="4 5">
    <name type="scientific">Orchesella cincta</name>
    <name type="common">Springtail</name>
    <name type="synonym">Podura cincta</name>
    <dbReference type="NCBI Taxonomy" id="48709"/>
    <lineage>
        <taxon>Eukaryota</taxon>
        <taxon>Metazoa</taxon>
        <taxon>Ecdysozoa</taxon>
        <taxon>Arthropoda</taxon>
        <taxon>Hexapoda</taxon>
        <taxon>Collembola</taxon>
        <taxon>Entomobryomorpha</taxon>
        <taxon>Entomobryoidea</taxon>
        <taxon>Orchesellidae</taxon>
        <taxon>Orchesellinae</taxon>
        <taxon>Orchesella</taxon>
    </lineage>
</organism>
<dbReference type="Gene3D" id="3.20.20.140">
    <property type="entry name" value="Metal-dependent hydrolases"/>
    <property type="match status" value="1"/>
</dbReference>
<dbReference type="Gene3D" id="2.30.40.10">
    <property type="entry name" value="Urease, subunit C, domain 1"/>
    <property type="match status" value="1"/>
</dbReference>
<dbReference type="OrthoDB" id="194468at2759"/>
<keyword evidence="1" id="KW-0378">Hydrolase</keyword>
<evidence type="ECO:0000313" key="5">
    <source>
        <dbReference type="Proteomes" id="UP000094527"/>
    </source>
</evidence>
<dbReference type="InterPro" id="IPR011059">
    <property type="entry name" value="Metal-dep_hydrolase_composite"/>
</dbReference>
<feature type="domain" description="Amidohydrolase 3" evidence="3">
    <location>
        <begin position="378"/>
        <end position="479"/>
    </location>
</feature>
<accession>A0A1D2NHH6</accession>
<dbReference type="GO" id="GO:0008448">
    <property type="term" value="F:N-acetylglucosamine-6-phosphate deacetylase activity"/>
    <property type="evidence" value="ECO:0007669"/>
    <property type="project" value="TreeGrafter"/>
</dbReference>
<dbReference type="Proteomes" id="UP000094527">
    <property type="component" value="Unassembled WGS sequence"/>
</dbReference>
<proteinExistence type="predicted"/>
<feature type="compositionally biased region" description="Polar residues" evidence="2">
    <location>
        <begin position="499"/>
        <end position="510"/>
    </location>
</feature>
<dbReference type="AlphaFoldDB" id="A0A1D2NHH6"/>
<evidence type="ECO:0000256" key="2">
    <source>
        <dbReference type="SAM" id="MobiDB-lite"/>
    </source>
</evidence>
<reference evidence="4 5" key="1">
    <citation type="journal article" date="2016" name="Genome Biol. Evol.">
        <title>Gene Family Evolution Reflects Adaptation to Soil Environmental Stressors in the Genome of the Collembolan Orchesella cincta.</title>
        <authorList>
            <person name="Faddeeva-Vakhrusheva A."/>
            <person name="Derks M.F."/>
            <person name="Anvar S.Y."/>
            <person name="Agamennone V."/>
            <person name="Suring W."/>
            <person name="Smit S."/>
            <person name="van Straalen N.M."/>
            <person name="Roelofs D."/>
        </authorList>
    </citation>
    <scope>NUCLEOTIDE SEQUENCE [LARGE SCALE GENOMIC DNA]</scope>
    <source>
        <tissue evidence="4">Mixed pool</tissue>
    </source>
</reference>
<dbReference type="InterPro" id="IPR023100">
    <property type="entry name" value="D-aminoacylase_insert_dom_sf"/>
</dbReference>
<sequence>MFDGAGSPWFLGSVGVLNGSIAVIQPNGSSTTPIPSKLVISANGDYLTPGFFDSHTHDDIGILENGPAIAKILQGVTTIVTGNCGFSTYPYGSLERVKEHLESLLGEVDSRHGPLRLSVMEFANREANETEIQKMCEILEEQLVQGAAGLSLGLMYSPSNYASQSELVALGKIVAKYGRLLAAHIRTYEGGLVESVEEFVRVLRESGARGLLSHLQTAGKPYWGTRMTRALEVLEIAREEGIDIAVDMYPYLAGSSTILQLLPPSSMQEGFDEFLRKIQNASYVESLRELTESGQEPGWESKVGLIGWENITVGSVDEPNFKRFEGMNVTAAARSIGLPEFDFFLLLVVEDLGRTNVIMFQQSQDDQNLVFGSRLQMVGSDSIPRSGGKPHPRGYGTFPRVLKHYVRENRIINLEEGVRKMTSMTAHRFGILNRGIIRNGMAADLVMFDDSFEDGATFEDPTKAPTQIHGVWINGEMVVDQNGLIIGGNSNPRKPGTVLTGNENQPSKVANKSKPK</sequence>
<name>A0A1D2NHH6_ORCCI</name>
<dbReference type="GO" id="GO:0006046">
    <property type="term" value="P:N-acetylglucosamine catabolic process"/>
    <property type="evidence" value="ECO:0007669"/>
    <property type="project" value="TreeGrafter"/>
</dbReference>
<keyword evidence="5" id="KW-1185">Reference proteome</keyword>
<evidence type="ECO:0000259" key="3">
    <source>
        <dbReference type="Pfam" id="PF07969"/>
    </source>
</evidence>
<dbReference type="STRING" id="48709.A0A1D2NHH6"/>
<dbReference type="EMBL" id="LJIJ01000041">
    <property type="protein sequence ID" value="ODN04545.1"/>
    <property type="molecule type" value="Genomic_DNA"/>
</dbReference>
<dbReference type="SUPFAM" id="SSF51556">
    <property type="entry name" value="Metallo-dependent hydrolases"/>
    <property type="match status" value="1"/>
</dbReference>
<dbReference type="InterPro" id="IPR032466">
    <property type="entry name" value="Metal_Hydrolase"/>
</dbReference>
<dbReference type="Gene3D" id="3.30.1490.130">
    <property type="entry name" value="D-aminoacylase. Domain 3"/>
    <property type="match status" value="1"/>
</dbReference>
<comment type="caution">
    <text evidence="4">The sequence shown here is derived from an EMBL/GenBank/DDBJ whole genome shotgun (WGS) entry which is preliminary data.</text>
</comment>
<dbReference type="SUPFAM" id="SSF51338">
    <property type="entry name" value="Composite domain of metallo-dependent hydrolases"/>
    <property type="match status" value="1"/>
</dbReference>
<protein>
    <submittedName>
        <fullName evidence="4">D-aminoacylase</fullName>
    </submittedName>
</protein>
<gene>
    <name evidence="4" type="ORF">Ocin01_02148</name>
</gene>
<dbReference type="Pfam" id="PF07969">
    <property type="entry name" value="Amidohydro_3"/>
    <property type="match status" value="1"/>
</dbReference>
<dbReference type="OMA" id="HATMNFG"/>